<keyword evidence="1" id="KW-0812">Transmembrane</keyword>
<evidence type="ECO:0000313" key="2">
    <source>
        <dbReference type="EMBL" id="EEA26276.1"/>
    </source>
</evidence>
<reference evidence="3" key="1">
    <citation type="journal article" date="2015" name="Genome Announc.">
        <title>Genome sequence of the AIDS-associated pathogen Penicillium marneffei (ATCC18224) and its near taxonomic relative Talaromyces stipitatus (ATCC10500).</title>
        <authorList>
            <person name="Nierman W.C."/>
            <person name="Fedorova-Abrams N.D."/>
            <person name="Andrianopoulos A."/>
        </authorList>
    </citation>
    <scope>NUCLEOTIDE SEQUENCE [LARGE SCALE GENOMIC DNA]</scope>
    <source>
        <strain evidence="3">ATCC 18224 / CBS 334.59 / QM 7333</strain>
    </source>
</reference>
<sequence length="234" mass="27185">MFRRPRSTEPDPVALHVGHVLKPMPVMLWGGQAMYFLGAPIVLGLYMIVVQDEDYQLAIKKLLDSGFQLSKPRRESAPEVLESLPDPQTVIDEINAGYRRVDEDSTTFDFPESSQTEEQLTLLPNSFVHLPPVNDLRYLKEYVPYDNLWYPCERALASSFVQATMDDEDINKYSLWVDVLRFWIGFMPNYLEVNNDIFDYWEFLDSRARNGTVRIMEERVKQSMDRGIGAYRSV</sequence>
<keyword evidence="3" id="KW-1185">Reference proteome</keyword>
<proteinExistence type="predicted"/>
<dbReference type="EMBL" id="DS995900">
    <property type="protein sequence ID" value="EEA26276.1"/>
    <property type="molecule type" value="Genomic_DNA"/>
</dbReference>
<protein>
    <submittedName>
        <fullName evidence="2">Uncharacterized protein</fullName>
    </submittedName>
</protein>
<name>B6QAI0_TALMQ</name>
<dbReference type="PhylomeDB" id="B6QAI0"/>
<dbReference type="VEuPathDB" id="FungiDB:PMAA_073520"/>
<dbReference type="AlphaFoldDB" id="B6QAI0"/>
<dbReference type="HOGENOM" id="CLU_075384_0_0_1"/>
<gene>
    <name evidence="2" type="ORF">PMAA_073520</name>
</gene>
<dbReference type="Proteomes" id="UP000001294">
    <property type="component" value="Unassembled WGS sequence"/>
</dbReference>
<keyword evidence="1" id="KW-1133">Transmembrane helix</keyword>
<organism evidence="2 3">
    <name type="scientific">Talaromyces marneffei (strain ATCC 18224 / CBS 334.59 / QM 7333)</name>
    <name type="common">Penicillium marneffei</name>
    <dbReference type="NCBI Taxonomy" id="441960"/>
    <lineage>
        <taxon>Eukaryota</taxon>
        <taxon>Fungi</taxon>
        <taxon>Dikarya</taxon>
        <taxon>Ascomycota</taxon>
        <taxon>Pezizomycotina</taxon>
        <taxon>Eurotiomycetes</taxon>
        <taxon>Eurotiomycetidae</taxon>
        <taxon>Eurotiales</taxon>
        <taxon>Trichocomaceae</taxon>
        <taxon>Talaromyces</taxon>
        <taxon>Talaromyces sect. Talaromyces</taxon>
    </lineage>
</organism>
<feature type="transmembrane region" description="Helical" evidence="1">
    <location>
        <begin position="33"/>
        <end position="50"/>
    </location>
</feature>
<evidence type="ECO:0000256" key="1">
    <source>
        <dbReference type="SAM" id="Phobius"/>
    </source>
</evidence>
<keyword evidence="1" id="KW-0472">Membrane</keyword>
<evidence type="ECO:0000313" key="3">
    <source>
        <dbReference type="Proteomes" id="UP000001294"/>
    </source>
</evidence>
<accession>B6QAI0</accession>
<dbReference type="OrthoDB" id="3700556at2759"/>